<dbReference type="PANTHER" id="PTHR24171">
    <property type="entry name" value="ANKYRIN REPEAT DOMAIN-CONTAINING PROTEIN 39-RELATED"/>
    <property type="match status" value="1"/>
</dbReference>
<evidence type="ECO:0000313" key="8">
    <source>
        <dbReference type="Proteomes" id="UP000078340"/>
    </source>
</evidence>
<gene>
    <name evidence="7" type="ORF">PCL_08573</name>
    <name evidence="5" type="ORF">VFPBJ_04234</name>
    <name evidence="6" type="ORF">VFPFJ_03443</name>
</gene>
<dbReference type="PANTHER" id="PTHR24171:SF9">
    <property type="entry name" value="ANKYRIN REPEAT DOMAIN-CONTAINING PROTEIN 39"/>
    <property type="match status" value="1"/>
</dbReference>
<dbReference type="Proteomes" id="UP000078240">
    <property type="component" value="Unassembled WGS sequence"/>
</dbReference>
<dbReference type="InterPro" id="IPR036770">
    <property type="entry name" value="Ankyrin_rpt-contain_sf"/>
</dbReference>
<reference evidence="7" key="1">
    <citation type="submission" date="2015-05" db="EMBL/GenBank/DDBJ databases">
        <authorList>
            <person name="Wang D.B."/>
            <person name="Wang M."/>
        </authorList>
    </citation>
    <scope>NUCLEOTIDE SEQUENCE</scope>
    <source>
        <strain evidence="7">36-1</strain>
    </source>
</reference>
<dbReference type="PROSITE" id="PS50297">
    <property type="entry name" value="ANK_REP_REGION"/>
    <property type="match status" value="2"/>
</dbReference>
<evidence type="ECO:0000313" key="5">
    <source>
        <dbReference type="EMBL" id="OAQ81650.1"/>
    </source>
</evidence>
<dbReference type="STRING" id="33203.A0A179HQU3"/>
<dbReference type="GeneID" id="28885574"/>
<dbReference type="Gene3D" id="1.25.40.20">
    <property type="entry name" value="Ankyrin repeat-containing domain"/>
    <property type="match status" value="2"/>
</dbReference>
<feature type="repeat" description="ANK" evidence="3">
    <location>
        <begin position="180"/>
        <end position="212"/>
    </location>
</feature>
<accession>A0A179HQU3</accession>
<feature type="repeat" description="ANK" evidence="3">
    <location>
        <begin position="114"/>
        <end position="146"/>
    </location>
</feature>
<comment type="caution">
    <text evidence="6">The sequence shown here is derived from an EMBL/GenBank/DDBJ whole genome shotgun (WGS) entry which is preliminary data.</text>
</comment>
<evidence type="ECO:0000256" key="4">
    <source>
        <dbReference type="SAM" id="MobiDB-lite"/>
    </source>
</evidence>
<evidence type="ECO:0000256" key="2">
    <source>
        <dbReference type="ARBA" id="ARBA00023043"/>
    </source>
</evidence>
<dbReference type="EMBL" id="LSBI01000003">
    <property type="protein sequence ID" value="OAQ91703.1"/>
    <property type="molecule type" value="Genomic_DNA"/>
</dbReference>
<evidence type="ECO:0000256" key="3">
    <source>
        <dbReference type="PROSITE-ProRule" id="PRU00023"/>
    </source>
</evidence>
<dbReference type="SUPFAM" id="SSF48403">
    <property type="entry name" value="Ankyrin repeat"/>
    <property type="match status" value="1"/>
</dbReference>
<dbReference type="Pfam" id="PF12796">
    <property type="entry name" value="Ank_2"/>
    <property type="match status" value="1"/>
</dbReference>
<keyword evidence="2 3" id="KW-0040">ANK repeat</keyword>
<dbReference type="SMART" id="SM00248">
    <property type="entry name" value="ANK"/>
    <property type="match status" value="5"/>
</dbReference>
<organism evidence="6 8">
    <name type="scientific">Purpureocillium lilacinum</name>
    <name type="common">Paecilomyces lilacinus</name>
    <dbReference type="NCBI Taxonomy" id="33203"/>
    <lineage>
        <taxon>Eukaryota</taxon>
        <taxon>Fungi</taxon>
        <taxon>Dikarya</taxon>
        <taxon>Ascomycota</taxon>
        <taxon>Pezizomycotina</taxon>
        <taxon>Sordariomycetes</taxon>
        <taxon>Hypocreomycetidae</taxon>
        <taxon>Hypocreales</taxon>
        <taxon>Ophiocordycipitaceae</taxon>
        <taxon>Purpureocillium</taxon>
    </lineage>
</organism>
<reference evidence="7 9" key="2">
    <citation type="journal article" date="2016" name="Front. Microbiol.">
        <title>Genome and transcriptome sequences reveal the specific parasitism of the nematophagous Purpureocillium lilacinum 36-1.</title>
        <authorList>
            <person name="Xie J."/>
            <person name="Li S."/>
            <person name="Mo C."/>
            <person name="Xiao X."/>
            <person name="Peng D."/>
            <person name="Wang G."/>
            <person name="Xiao Y."/>
        </authorList>
    </citation>
    <scope>NUCLEOTIDE SEQUENCE [LARGE SCALE GENOMIC DNA]</scope>
    <source>
        <strain evidence="7 9">36-1</strain>
    </source>
</reference>
<dbReference type="EMBL" id="LSBH01000003">
    <property type="protein sequence ID" value="OAQ81650.1"/>
    <property type="molecule type" value="Genomic_DNA"/>
</dbReference>
<dbReference type="KEGG" id="plj:28885574"/>
<feature type="repeat" description="ANK" evidence="3">
    <location>
        <begin position="147"/>
        <end position="179"/>
    </location>
</feature>
<name>A0A179HQU3_PURLI</name>
<evidence type="ECO:0000313" key="6">
    <source>
        <dbReference type="EMBL" id="OAQ91703.1"/>
    </source>
</evidence>
<dbReference type="InterPro" id="IPR002110">
    <property type="entry name" value="Ankyrin_rpt"/>
</dbReference>
<dbReference type="EMBL" id="LCWV01000045">
    <property type="protein sequence ID" value="PWI64778.1"/>
    <property type="molecule type" value="Genomic_DNA"/>
</dbReference>
<evidence type="ECO:0000256" key="1">
    <source>
        <dbReference type="ARBA" id="ARBA00022737"/>
    </source>
</evidence>
<evidence type="ECO:0000313" key="7">
    <source>
        <dbReference type="EMBL" id="PWI64778.1"/>
    </source>
</evidence>
<dbReference type="Proteomes" id="UP000078340">
    <property type="component" value="Unassembled WGS sequence"/>
</dbReference>
<dbReference type="Proteomes" id="UP000245956">
    <property type="component" value="Unassembled WGS sequence"/>
</dbReference>
<sequence length="288" mass="30075">MSLTTLPTELTIQITTLLPSLSSLNALVRTSRHLHRTLTPLLYLRDVHTGAALAHAARHDIPAVFAHAAAAGAVLGDCALPLLLEAVAGGGCRRLGVVRFLLGEGCPVDARAGDGRTALHEAVLNLDVAAVEALLAAGADPAAVTKYGNQPLHLVQEDGADEIVGALERHGADLAAVDAERWSAVAVAVYNSRLAVVKALIDHGADVADRSSSLSLLSLAADNCDIPMLSLLRSYSVKLGAAEVSKPPNTLRAWRPPRLSQGRRASSRADCANSDVKDRHGYLAAGRS</sequence>
<reference evidence="6 8" key="3">
    <citation type="submission" date="2016-02" db="EMBL/GenBank/DDBJ databases">
        <title>Biosynthesis of antibiotic leucinostatins and their inhibition on Phytophthora in bio-control Purpureocillium lilacinum.</title>
        <authorList>
            <person name="Wang G."/>
            <person name="Liu Z."/>
            <person name="Lin R."/>
            <person name="Li E."/>
            <person name="Mao Z."/>
            <person name="Ling J."/>
            <person name="Yin W."/>
            <person name="Xie B."/>
        </authorList>
    </citation>
    <scope>NUCLEOTIDE SEQUENCE [LARGE SCALE GENOMIC DNA]</scope>
    <source>
        <strain evidence="5">PLBJ-1</strain>
        <strain evidence="6">PLFJ-1</strain>
    </source>
</reference>
<protein>
    <submittedName>
        <fullName evidence="6">Ankyrin repeats (3 copies) domain-containing protein</fullName>
    </submittedName>
</protein>
<feature type="region of interest" description="Disordered" evidence="4">
    <location>
        <begin position="250"/>
        <end position="274"/>
    </location>
</feature>
<evidence type="ECO:0000313" key="9">
    <source>
        <dbReference type="Proteomes" id="UP000245956"/>
    </source>
</evidence>
<proteinExistence type="predicted"/>
<dbReference type="RefSeq" id="XP_018180422.1">
    <property type="nucleotide sequence ID" value="XM_018320525.1"/>
</dbReference>
<dbReference type="AlphaFoldDB" id="A0A179HQU3"/>
<keyword evidence="1" id="KW-0677">Repeat</keyword>
<dbReference type="PROSITE" id="PS50088">
    <property type="entry name" value="ANK_REPEAT"/>
    <property type="match status" value="3"/>
</dbReference>